<feature type="compositionally biased region" description="Basic and acidic residues" evidence="2">
    <location>
        <begin position="414"/>
        <end position="446"/>
    </location>
</feature>
<evidence type="ECO:0000256" key="1">
    <source>
        <dbReference type="PROSITE-ProRule" id="PRU00473"/>
    </source>
</evidence>
<dbReference type="STRING" id="2052828.ATO67_01755"/>
<dbReference type="GO" id="GO:0016020">
    <property type="term" value="C:membrane"/>
    <property type="evidence" value="ECO:0007669"/>
    <property type="project" value="UniProtKB-UniRule"/>
</dbReference>
<proteinExistence type="predicted"/>
<dbReference type="InterPro" id="IPR036737">
    <property type="entry name" value="OmpA-like_sf"/>
</dbReference>
<feature type="domain" description="OmpA-like" evidence="4">
    <location>
        <begin position="596"/>
        <end position="716"/>
    </location>
</feature>
<evidence type="ECO:0000259" key="4">
    <source>
        <dbReference type="PROSITE" id="PS51123"/>
    </source>
</evidence>
<feature type="compositionally biased region" description="Low complexity" evidence="2">
    <location>
        <begin position="144"/>
        <end position="155"/>
    </location>
</feature>
<sequence>MLKKNKLLTGVVFPLMSFAIAIDPAFAASVTGAGASQYSSQQAVTHTGNSQMLLAQAEPTPEELPKKRQQEQQAEPEQPKAEQPKEEAPRPRREAAPEAAPEPKRQPEPKAEPEQPRPRREAAPEGAAEPQKEPQQRPRREAQPDAAPAQAQPEQQQERPRRPKPDAAAQDAAQPEQQKERPRRPKPDQPPAAEEQQKPAADGERPRDPQAKQPAAGEVAPEKPVTPGKKPAAPEPDVKAAPVPTEPPTPGKAPEPKEQPNPAPGQQPSEQQRPPRAQNGEQPPLPTEPKLENGAATGQAPAGEPVPQQVVTPQQEAPPTTKQELDKARAVAKDPSKSADTVILPVDKGAAVLDSDKEAERSGNQQSRDQRRQEREAVQDFKVPTSDAEAQSRRGEKNAPQINIQAITNIQGERINERPEYDRPDGVREWQPRDMPRGGPRDRDMGDRVFLQFGDRVVVRGNDNDRFIRDGAKPYYERLPDDRYRETIERPDGTQVVTVRNRYGDVIQRSRIDSRGREYVLFYAPELVDQPDREYVYRDPGLDLPPMRLRIPVDDYIIDTSSEPDRDYYRFLEQPPVEPVERVYTMDEVRYSARIRDKVRRIDLDTITFATGSAEIPMSQAQSLRKVADAISKVLKNNPAETFLIEGHTDAVGNDESNLVLSDERAASVANVMTDVYGIPPENLTTQGYGERFLKVQTLAASQENRRVTIRRITSLVKPVAQN</sequence>
<dbReference type="Pfam" id="PF00691">
    <property type="entry name" value="OmpA"/>
    <property type="match status" value="1"/>
</dbReference>
<feature type="chain" id="PRO_5007467034" evidence="3">
    <location>
        <begin position="28"/>
        <end position="723"/>
    </location>
</feature>
<dbReference type="Proteomes" id="UP000070498">
    <property type="component" value="Unassembled WGS sequence"/>
</dbReference>
<evidence type="ECO:0000313" key="5">
    <source>
        <dbReference type="EMBL" id="KXG86766.1"/>
    </source>
</evidence>
<feature type="compositionally biased region" description="Basic and acidic residues" evidence="2">
    <location>
        <begin position="195"/>
        <end position="210"/>
    </location>
</feature>
<feature type="compositionally biased region" description="Pro residues" evidence="2">
    <location>
        <begin position="244"/>
        <end position="265"/>
    </location>
</feature>
<protein>
    <submittedName>
        <fullName evidence="5">Cell envelope biogenesis protein OmpA</fullName>
    </submittedName>
</protein>
<dbReference type="AlphaFoldDB" id="A0A135P5V5"/>
<feature type="compositionally biased region" description="Polar residues" evidence="2">
    <location>
        <begin position="35"/>
        <end position="53"/>
    </location>
</feature>
<feature type="compositionally biased region" description="Basic and acidic residues" evidence="2">
    <location>
        <begin position="368"/>
        <end position="379"/>
    </location>
</feature>
<accession>A0A135P5V5</accession>
<gene>
    <name evidence="5" type="ORF">ATO67_01755</name>
</gene>
<dbReference type="Gene3D" id="3.30.1330.60">
    <property type="entry name" value="OmpA-like domain"/>
    <property type="match status" value="1"/>
</dbReference>
<feature type="compositionally biased region" description="Low complexity" evidence="2">
    <location>
        <begin position="305"/>
        <end position="321"/>
    </location>
</feature>
<feature type="compositionally biased region" description="Low complexity" evidence="2">
    <location>
        <begin position="166"/>
        <end position="176"/>
    </location>
</feature>
<feature type="signal peptide" evidence="3">
    <location>
        <begin position="1"/>
        <end position="27"/>
    </location>
</feature>
<dbReference type="SUPFAM" id="SSF103088">
    <property type="entry name" value="OmpA-like"/>
    <property type="match status" value="1"/>
</dbReference>
<keyword evidence="6" id="KW-1185">Reference proteome</keyword>
<feature type="compositionally biased region" description="Basic and acidic residues" evidence="2">
    <location>
        <begin position="156"/>
        <end position="165"/>
    </location>
</feature>
<name>A0A135P5V5_9HYPH</name>
<evidence type="ECO:0000313" key="6">
    <source>
        <dbReference type="Proteomes" id="UP000070498"/>
    </source>
</evidence>
<feature type="compositionally biased region" description="Basic and acidic residues" evidence="2">
    <location>
        <begin position="323"/>
        <end position="337"/>
    </location>
</feature>
<dbReference type="PANTHER" id="PTHR30329">
    <property type="entry name" value="STATOR ELEMENT OF FLAGELLAR MOTOR COMPLEX"/>
    <property type="match status" value="1"/>
</dbReference>
<feature type="compositionally biased region" description="Basic and acidic residues" evidence="2">
    <location>
        <begin position="130"/>
        <end position="143"/>
    </location>
</feature>
<feature type="compositionally biased region" description="Basic and acidic residues" evidence="2">
    <location>
        <begin position="77"/>
        <end position="123"/>
    </location>
</feature>
<dbReference type="PANTHER" id="PTHR30329:SF21">
    <property type="entry name" value="LIPOPROTEIN YIAD-RELATED"/>
    <property type="match status" value="1"/>
</dbReference>
<keyword evidence="3" id="KW-0732">Signal</keyword>
<evidence type="ECO:0000256" key="3">
    <source>
        <dbReference type="SAM" id="SignalP"/>
    </source>
</evidence>
<feature type="compositionally biased region" description="Polar residues" evidence="2">
    <location>
        <begin position="400"/>
        <end position="411"/>
    </location>
</feature>
<dbReference type="PROSITE" id="PS51123">
    <property type="entry name" value="OMPA_2"/>
    <property type="match status" value="1"/>
</dbReference>
<dbReference type="InterPro" id="IPR050330">
    <property type="entry name" value="Bact_OuterMem_StrucFunc"/>
</dbReference>
<dbReference type="EMBL" id="LNUW01000015">
    <property type="protein sequence ID" value="KXG86766.1"/>
    <property type="molecule type" value="Genomic_DNA"/>
</dbReference>
<reference evidence="5 6" key="1">
    <citation type="submission" date="2015-11" db="EMBL/GenBank/DDBJ databases">
        <title>Draft genome sequence of Agrobacterium sp. R89-1.</title>
        <authorList>
            <person name="Zahradnik J."/>
            <person name="Kyslikova E."/>
            <person name="Palyzova A."/>
            <person name="Kyslik P."/>
        </authorList>
    </citation>
    <scope>NUCLEOTIDE SEQUENCE [LARGE SCALE GENOMIC DNA]</scope>
    <source>
        <strain evidence="5 6">R89-1</strain>
    </source>
</reference>
<dbReference type="InterPro" id="IPR006665">
    <property type="entry name" value="OmpA-like"/>
</dbReference>
<organism evidence="5 6">
    <name type="scientific">Agrobacterium bohemicum</name>
    <dbReference type="NCBI Taxonomy" id="2052828"/>
    <lineage>
        <taxon>Bacteria</taxon>
        <taxon>Pseudomonadati</taxon>
        <taxon>Pseudomonadota</taxon>
        <taxon>Alphaproteobacteria</taxon>
        <taxon>Hyphomicrobiales</taxon>
        <taxon>Rhizobiaceae</taxon>
        <taxon>Rhizobium/Agrobacterium group</taxon>
        <taxon>Agrobacterium</taxon>
    </lineage>
</organism>
<keyword evidence="1" id="KW-0472">Membrane</keyword>
<dbReference type="CDD" id="cd07185">
    <property type="entry name" value="OmpA_C-like"/>
    <property type="match status" value="1"/>
</dbReference>
<feature type="region of interest" description="Disordered" evidence="2">
    <location>
        <begin position="35"/>
        <end position="446"/>
    </location>
</feature>
<dbReference type="RefSeq" id="WP_067643437.1">
    <property type="nucleotide sequence ID" value="NZ_KQ961023.1"/>
</dbReference>
<comment type="caution">
    <text evidence="5">The sequence shown here is derived from an EMBL/GenBank/DDBJ whole genome shotgun (WGS) entry which is preliminary data.</text>
</comment>
<evidence type="ECO:0000256" key="2">
    <source>
        <dbReference type="SAM" id="MobiDB-lite"/>
    </source>
</evidence>